<name>S4XS73_SORCE</name>
<dbReference type="SMART" id="SM01144">
    <property type="entry name" value="DTW"/>
    <property type="match status" value="1"/>
</dbReference>
<evidence type="ECO:0000259" key="7">
    <source>
        <dbReference type="SMART" id="SM01144"/>
    </source>
</evidence>
<dbReference type="Proteomes" id="UP000014803">
    <property type="component" value="Chromosome"/>
</dbReference>
<accession>S4XS73</accession>
<evidence type="ECO:0000313" key="9">
    <source>
        <dbReference type="Proteomes" id="UP000014803"/>
    </source>
</evidence>
<evidence type="ECO:0000256" key="6">
    <source>
        <dbReference type="SAM" id="MobiDB-lite"/>
    </source>
</evidence>
<evidence type="ECO:0000256" key="5">
    <source>
        <dbReference type="ARBA" id="ARBA00034489"/>
    </source>
</evidence>
<dbReference type="GO" id="GO:0016432">
    <property type="term" value="F:tRNA-uridine aminocarboxypropyltransferase activity"/>
    <property type="evidence" value="ECO:0007669"/>
    <property type="project" value="UniProtKB-EC"/>
</dbReference>
<dbReference type="eggNOG" id="COG3148">
    <property type="taxonomic scope" value="Bacteria"/>
</dbReference>
<dbReference type="STRING" id="1254432.SCE1572_16800"/>
<evidence type="ECO:0000256" key="4">
    <source>
        <dbReference type="ARBA" id="ARBA00022694"/>
    </source>
</evidence>
<reference evidence="8 9" key="1">
    <citation type="journal article" date="2013" name="Sci. Rep.">
        <title>Extraordinary expansion of a Sorangium cellulosum genome from an alkaline milieu.</title>
        <authorList>
            <person name="Han K."/>
            <person name="Li Z.F."/>
            <person name="Peng R."/>
            <person name="Zhu L.P."/>
            <person name="Zhou T."/>
            <person name="Wang L.G."/>
            <person name="Li S.G."/>
            <person name="Zhang X.B."/>
            <person name="Hu W."/>
            <person name="Wu Z.H."/>
            <person name="Qin N."/>
            <person name="Li Y.Z."/>
        </authorList>
    </citation>
    <scope>NUCLEOTIDE SEQUENCE [LARGE SCALE GENOMIC DNA]</scope>
    <source>
        <strain evidence="8 9">So0157-2</strain>
    </source>
</reference>
<dbReference type="PATRIC" id="fig|1254432.3.peg.3787"/>
<feature type="domain" description="DTW" evidence="7">
    <location>
        <begin position="1"/>
        <end position="184"/>
    </location>
</feature>
<dbReference type="HOGENOM" id="CLU_715523_0_0_7"/>
<keyword evidence="3" id="KW-0949">S-adenosyl-L-methionine</keyword>
<dbReference type="GO" id="GO:0008033">
    <property type="term" value="P:tRNA processing"/>
    <property type="evidence" value="ECO:0007669"/>
    <property type="project" value="UniProtKB-KW"/>
</dbReference>
<evidence type="ECO:0000256" key="2">
    <source>
        <dbReference type="ARBA" id="ARBA00022679"/>
    </source>
</evidence>
<protein>
    <recommendedName>
        <fullName evidence="1">tRNA-uridine aminocarboxypropyltransferase</fullName>
        <ecNumber evidence="1">2.5.1.25</ecNumber>
    </recommendedName>
</protein>
<evidence type="ECO:0000256" key="1">
    <source>
        <dbReference type="ARBA" id="ARBA00012386"/>
    </source>
</evidence>
<proteinExistence type="inferred from homology"/>
<sequence length="395" mass="42942">MRDVCWRCRRPRPVCYCALLPSLPTRTRVVLLQHPRERRVGIGTARMTHLSLPNSELHEGVVFEDDPRIAALAADPTTAVLYPGGDARPADGAPVRSLIVVDGTWWQSRKMLALNPRLAAVRRIGVTPRAPGNYRIRREPRPECLATVEAVASALGALEGEPARFDAMLRAFAFMVDRQIEHQARSTAPRKRRAEAPPPLAPLRPHRADPARVVLVDGGANAGWLAADGAVEPGAVEPRSELVHLVACRASGERFEAFLRPRRPLGPSVAHQLDVPEARLRDGEDAGAALARFRAFVGDGVLGTWGVFTVDLLAQEGLRRPPFVDLRDLCMRHLRRRPGGIASGARALQAGEPAPRGAGRCGRTVGWLEVVLARLLELAEDNEAFGGQKRPAGGD</sequence>
<keyword evidence="4" id="KW-0819">tRNA processing</keyword>
<evidence type="ECO:0000256" key="3">
    <source>
        <dbReference type="ARBA" id="ARBA00022691"/>
    </source>
</evidence>
<feature type="region of interest" description="Disordered" evidence="6">
    <location>
        <begin position="183"/>
        <end position="204"/>
    </location>
</feature>
<dbReference type="InterPro" id="IPR005636">
    <property type="entry name" value="DTW"/>
</dbReference>
<dbReference type="Pfam" id="PF03942">
    <property type="entry name" value="DTW"/>
    <property type="match status" value="1"/>
</dbReference>
<dbReference type="RefSeq" id="WP_020735306.1">
    <property type="nucleotide sequence ID" value="NC_021658.1"/>
</dbReference>
<dbReference type="EMBL" id="CP003969">
    <property type="protein sequence ID" value="AGP36017.1"/>
    <property type="molecule type" value="Genomic_DNA"/>
</dbReference>
<dbReference type="AlphaFoldDB" id="S4XS73"/>
<dbReference type="PANTHER" id="PTHR21392">
    <property type="entry name" value="TRNA-URIDINE AMINOCARBOXYPROPYLTRANSFERASE 2"/>
    <property type="match status" value="1"/>
</dbReference>
<dbReference type="InterPro" id="IPR039262">
    <property type="entry name" value="DTWD2/TAPT"/>
</dbReference>
<dbReference type="OrthoDB" id="268835at2"/>
<comment type="similarity">
    <text evidence="5">Belongs to the TDD superfamily. DTWD2 family.</text>
</comment>
<dbReference type="EC" id="2.5.1.25" evidence="1"/>
<evidence type="ECO:0000313" key="8">
    <source>
        <dbReference type="EMBL" id="AGP36017.1"/>
    </source>
</evidence>
<dbReference type="KEGG" id="scu:SCE1572_16800"/>
<dbReference type="PANTHER" id="PTHR21392:SF0">
    <property type="entry name" value="TRNA-URIDINE AMINOCARBOXYPROPYLTRANSFERASE 2"/>
    <property type="match status" value="1"/>
</dbReference>
<gene>
    <name evidence="8" type="ORF">SCE1572_16800</name>
</gene>
<keyword evidence="2" id="KW-0808">Transferase</keyword>
<organism evidence="8 9">
    <name type="scientific">Sorangium cellulosum So0157-2</name>
    <dbReference type="NCBI Taxonomy" id="1254432"/>
    <lineage>
        <taxon>Bacteria</taxon>
        <taxon>Pseudomonadati</taxon>
        <taxon>Myxococcota</taxon>
        <taxon>Polyangia</taxon>
        <taxon>Polyangiales</taxon>
        <taxon>Polyangiaceae</taxon>
        <taxon>Sorangium</taxon>
    </lineage>
</organism>